<dbReference type="AlphaFoldDB" id="A0A0X8X3R9"/>
<dbReference type="Proteomes" id="UP000218263">
    <property type="component" value="Chromosome"/>
</dbReference>
<gene>
    <name evidence="1" type="ORF">MgSA37_03327</name>
</gene>
<name>A0A0X8X3R9_9SPHI</name>
<reference evidence="1 2" key="1">
    <citation type="submission" date="2015-12" db="EMBL/GenBank/DDBJ databases">
        <title>Genome sequence of Mucilaginibacter gotjawali.</title>
        <authorList>
            <person name="Lee J.S."/>
            <person name="Lee K.C."/>
            <person name="Kim K.K."/>
            <person name="Lee B.W."/>
        </authorList>
    </citation>
    <scope>NUCLEOTIDE SEQUENCE [LARGE SCALE GENOMIC DNA]</scope>
    <source>
        <strain evidence="1 2">SA3-7</strain>
    </source>
</reference>
<organism evidence="1 2">
    <name type="scientific">Mucilaginibacter gotjawali</name>
    <dbReference type="NCBI Taxonomy" id="1550579"/>
    <lineage>
        <taxon>Bacteria</taxon>
        <taxon>Pseudomonadati</taxon>
        <taxon>Bacteroidota</taxon>
        <taxon>Sphingobacteriia</taxon>
        <taxon>Sphingobacteriales</taxon>
        <taxon>Sphingobacteriaceae</taxon>
        <taxon>Mucilaginibacter</taxon>
    </lineage>
</organism>
<dbReference type="RefSeq" id="WP_096353348.1">
    <property type="nucleotide sequence ID" value="NZ_AP017313.1"/>
</dbReference>
<accession>A0A0X8X3R9</accession>
<evidence type="ECO:0000313" key="1">
    <source>
        <dbReference type="EMBL" id="BAU55146.1"/>
    </source>
</evidence>
<keyword evidence="2" id="KW-1185">Reference proteome</keyword>
<dbReference type="OrthoDB" id="1376248at2"/>
<dbReference type="KEGG" id="mgot:MgSA37_03327"/>
<evidence type="ECO:0000313" key="2">
    <source>
        <dbReference type="Proteomes" id="UP000218263"/>
    </source>
</evidence>
<sequence>MQTIDINKRLVDSYLDLLKNLSPNSKLDLISGLSDSLKSGGKKKTSSLKSLAGDFIPEKTADEIIDDLKKARNFTRNIESF</sequence>
<dbReference type="EMBL" id="AP017313">
    <property type="protein sequence ID" value="BAU55146.1"/>
    <property type="molecule type" value="Genomic_DNA"/>
</dbReference>
<protein>
    <submittedName>
        <fullName evidence="1">Uncharacterized protein</fullName>
    </submittedName>
</protein>
<proteinExistence type="predicted"/>